<accession>A0AAV7QBV7</accession>
<keyword evidence="3" id="KW-1185">Reference proteome</keyword>
<evidence type="ECO:0000313" key="3">
    <source>
        <dbReference type="Proteomes" id="UP001066276"/>
    </source>
</evidence>
<gene>
    <name evidence="2" type="ORF">NDU88_004412</name>
</gene>
<name>A0AAV7QBV7_PLEWA</name>
<dbReference type="Gene3D" id="3.30.250.20">
    <property type="entry name" value="L1 transposable element, C-terminal domain"/>
    <property type="match status" value="1"/>
</dbReference>
<feature type="region of interest" description="Disordered" evidence="1">
    <location>
        <begin position="168"/>
        <end position="193"/>
    </location>
</feature>
<protein>
    <submittedName>
        <fullName evidence="2">Uncharacterized protein</fullName>
    </submittedName>
</protein>
<reference evidence="2" key="1">
    <citation type="journal article" date="2022" name="bioRxiv">
        <title>Sequencing and chromosome-scale assembly of the giantPleurodeles waltlgenome.</title>
        <authorList>
            <person name="Brown T."/>
            <person name="Elewa A."/>
            <person name="Iarovenko S."/>
            <person name="Subramanian E."/>
            <person name="Araus A.J."/>
            <person name="Petzold A."/>
            <person name="Susuki M."/>
            <person name="Suzuki K.-i.T."/>
            <person name="Hayashi T."/>
            <person name="Toyoda A."/>
            <person name="Oliveira C."/>
            <person name="Osipova E."/>
            <person name="Leigh N.D."/>
            <person name="Simon A."/>
            <person name="Yun M.H."/>
        </authorList>
    </citation>
    <scope>NUCLEOTIDE SEQUENCE</scope>
    <source>
        <strain evidence="2">20211129_DDA</strain>
        <tissue evidence="2">Liver</tissue>
    </source>
</reference>
<sequence>MGRPEETIRKSGEPRKQTKRLMTIANGAGRENYTATVQRQRASSPGVKNHLHQAGLTYFLLFPARLKVIANGTSFFFIEPTDAWDWVVQRRYEVSKPSAPNVPQYRPQRRKQNRMAPQEPGMDRVKGAPSPVWARLEQKRAPTAATALWMDKVITMLQVSNGQCTDLESEASVSETPSDTLTEVTTQTADMLL</sequence>
<feature type="region of interest" description="Disordered" evidence="1">
    <location>
        <begin position="97"/>
        <end position="127"/>
    </location>
</feature>
<dbReference type="Proteomes" id="UP001066276">
    <property type="component" value="Chromosome 6"/>
</dbReference>
<proteinExistence type="predicted"/>
<dbReference type="AlphaFoldDB" id="A0AAV7QBV7"/>
<dbReference type="EMBL" id="JANPWB010000010">
    <property type="protein sequence ID" value="KAJ1138021.1"/>
    <property type="molecule type" value="Genomic_DNA"/>
</dbReference>
<organism evidence="2 3">
    <name type="scientific">Pleurodeles waltl</name>
    <name type="common">Iberian ribbed newt</name>
    <dbReference type="NCBI Taxonomy" id="8319"/>
    <lineage>
        <taxon>Eukaryota</taxon>
        <taxon>Metazoa</taxon>
        <taxon>Chordata</taxon>
        <taxon>Craniata</taxon>
        <taxon>Vertebrata</taxon>
        <taxon>Euteleostomi</taxon>
        <taxon>Amphibia</taxon>
        <taxon>Batrachia</taxon>
        <taxon>Caudata</taxon>
        <taxon>Salamandroidea</taxon>
        <taxon>Salamandridae</taxon>
        <taxon>Pleurodelinae</taxon>
        <taxon>Pleurodeles</taxon>
    </lineage>
</organism>
<evidence type="ECO:0000313" key="2">
    <source>
        <dbReference type="EMBL" id="KAJ1138021.1"/>
    </source>
</evidence>
<evidence type="ECO:0000256" key="1">
    <source>
        <dbReference type="SAM" id="MobiDB-lite"/>
    </source>
</evidence>
<dbReference type="InterPro" id="IPR042566">
    <property type="entry name" value="L1_C"/>
</dbReference>
<comment type="caution">
    <text evidence="2">The sequence shown here is derived from an EMBL/GenBank/DDBJ whole genome shotgun (WGS) entry which is preliminary data.</text>
</comment>